<dbReference type="HAMAP" id="MF_04048">
    <property type="entry name" value="ADV_CAP6"/>
    <property type="match status" value="1"/>
</dbReference>
<comment type="PTM">
    <text evidence="16">Ubiquitinated by Nedd4 following partial capsid disassembly; which might play a role in intracellular virus movement during entry.</text>
</comment>
<sequence>MPLLGRFPASPLWPYKHLANKQPSLFTYVMVLTILCRKIMEDINFSSLAPRHGSRPFMGTWNDIGTSQLNGGAFSWSSLWSGLKNFGSTIKTYGNKAWNSSTGQMLRDKLKDQNFQQKVVDGLASGINGVVDLANQAVQNQINQRLENSRVPPQKGAEVEEVEVEEKLPPLEVVPGAPPKGEKRPRPDLEETLVTGTLEPPSYEQALKEGASPYPMTKPIAPMARPVYGKDHKPVTLELPPPPTVPPLPAPSVGTVASAPSVVPAPQPAVRPVAVATARNPRGANWQSTLNSIVGLGVKTLKRRRCYY</sequence>
<evidence type="ECO:0000256" key="10">
    <source>
        <dbReference type="ARBA" id="ARBA00022952"/>
    </source>
</evidence>
<keyword evidence="11 16" id="KW-1174">Viral penetration via lysis of host organellar membrane</keyword>
<comment type="subunit">
    <molecule>Endosome lysis protein</molecule>
    <text evidence="16">Interacts (via PPxY motif) with host NEDD4 ubiquitine ligase; this interaction might play a role in virus intracellular transport during entry. Part of a complex composed of the core-capsid bridging protein, the endosome lysis protein VI and the hexon-linking protein VIII; these interactions bridge the virus core to the capsid. Interacts with peripentonal hexons; this interaction stabilizes the capsid by gluing two peripentonal hexons together and joining them with an adjacent group-of-nine hexon.</text>
</comment>
<evidence type="ECO:0000313" key="18">
    <source>
        <dbReference type="Proteomes" id="UP000147978"/>
    </source>
</evidence>
<dbReference type="EMBL" id="KC693023">
    <property type="protein sequence ID" value="AGK27173.1"/>
    <property type="molecule type" value="Genomic_DNA"/>
</dbReference>
<evidence type="ECO:0000256" key="12">
    <source>
        <dbReference type="ARBA" id="ARBA00023120"/>
    </source>
</evidence>
<comment type="subunit">
    <molecule>Pre-protein VI</molecule>
    <text evidence="16">Interacts with hexon protein; this interaction allows nuclear import of hexon trimers and possibly pre-capsid assembly. Interacts (via C-terminal NLS) with importin alpha/beta.</text>
</comment>
<evidence type="ECO:0000256" key="1">
    <source>
        <dbReference type="ARBA" id="ARBA00022561"/>
    </source>
</evidence>
<evidence type="ECO:0000313" key="17">
    <source>
        <dbReference type="EMBL" id="AGK27173.1"/>
    </source>
</evidence>
<evidence type="ECO:0000256" key="2">
    <source>
        <dbReference type="ARBA" id="ARBA00022562"/>
    </source>
</evidence>
<evidence type="ECO:0000256" key="7">
    <source>
        <dbReference type="ARBA" id="ARBA00022844"/>
    </source>
</evidence>
<keyword evidence="13 16" id="KW-1015">Disulfide bond</keyword>
<feature type="short sequence motif" description="Nuclear localization signal" evidence="16">
    <location>
        <begin position="302"/>
        <end position="305"/>
    </location>
</feature>
<comment type="function">
    <text evidence="16">Endosome lysis protein: Structural component of the virion that provides increased stability to the particle shell through its interaction with the core-capsid bridging protein and the hexon-linking protein VIII. Fibers shedding during virus entry into host cell allows the endosome lysis protein to be exposed as a membrane-lytic peptide. Exhibits pH-independent membrane fragmentation activity and probably mediates viral rapid escape from host endosome via organellar membrane lysis. It is not clear if it then remains partially associated with the capsid and involved in the intracellular microtubule-dependent transport of capsid to the nucleus, or if it is lost during endosomal penetration.</text>
</comment>
<keyword evidence="12 16" id="KW-1176">Cytoplasmic inwards viral transport</keyword>
<dbReference type="GO" id="GO:0075521">
    <property type="term" value="P:microtubule-dependent intracellular transport of viral material towards nucleus"/>
    <property type="evidence" value="ECO:0007669"/>
    <property type="project" value="UniProtKB-UniRule"/>
</dbReference>
<keyword evidence="8 16" id="KW-0426">Late protein</keyword>
<feature type="region of interest" description="Binds to importin alpha/beta, involved in hexon nuclear import" evidence="16">
    <location>
        <begin position="297"/>
        <end position="307"/>
    </location>
</feature>
<feature type="region of interest" description="Interaction with hexon protein" evidence="16">
    <location>
        <begin position="290"/>
        <end position="296"/>
    </location>
</feature>
<dbReference type="GO" id="GO:0030430">
    <property type="term" value="C:host cell cytoplasm"/>
    <property type="evidence" value="ECO:0007669"/>
    <property type="project" value="UniProtKB-SubCell"/>
</dbReference>
<evidence type="ECO:0000256" key="14">
    <source>
        <dbReference type="ARBA" id="ARBA00023200"/>
    </source>
</evidence>
<feature type="propeptide" id="PRO_5011800588" evidence="16">
    <location>
        <begin position="1"/>
        <end position="72"/>
    </location>
</feature>
<keyword evidence="16" id="KW-0597">Phosphoprotein</keyword>
<protein>
    <recommendedName>
        <fullName evidence="16">Pre-protein VI</fullName>
        <shortName evidence="16">pVI</shortName>
    </recommendedName>
    <component>
        <recommendedName>
            <fullName evidence="16">Endosome lysis protein</fullName>
        </recommendedName>
    </component>
    <component>
        <recommendedName>
            <fullName evidence="16">Protease cofactor</fullName>
        </recommendedName>
        <alternativeName>
            <fullName evidence="16">pVI-C</fullName>
        </alternativeName>
    </component>
</protein>
<feature type="short sequence motif" description="Nuclear localization signal" evidence="16">
    <location>
        <begin position="183"/>
        <end position="187"/>
    </location>
</feature>
<evidence type="ECO:0000256" key="15">
    <source>
        <dbReference type="ARBA" id="ARBA00023296"/>
    </source>
</evidence>
<evidence type="ECO:0000256" key="8">
    <source>
        <dbReference type="ARBA" id="ARBA00022921"/>
    </source>
</evidence>
<keyword evidence="1 16" id="KW-0167">Capsid protein</keyword>
<keyword evidence="10 16" id="KW-1177">Microtubular inwards viral transport</keyword>
<feature type="disulfide bond" description="Interchain (with Adenovirus protease)" evidence="16">
    <location>
        <position position="306"/>
    </location>
</feature>
<name>M9Z2N7_9ADEN</name>
<feature type="region of interest" description="Amphipathic alpha-helix essential for membrane lytic activity" evidence="16">
    <location>
        <begin position="73"/>
        <end position="93"/>
    </location>
</feature>
<comment type="subcellular location">
    <molecule>Endosome lysis protein</molecule>
    <subcellularLocation>
        <location evidence="16">Virion</location>
    </subcellularLocation>
    <text evidence="16">Associates with the base of each peripentonal hexon on the capsid interior. Present in around 360 copies per virion.</text>
</comment>
<feature type="site" description="Cleavage; by viral protease" evidence="16">
    <location>
        <begin position="72"/>
        <end position="73"/>
    </location>
</feature>
<evidence type="ECO:0000256" key="11">
    <source>
        <dbReference type="ARBA" id="ARBA00023099"/>
    </source>
</evidence>
<keyword evidence="9 16" id="KW-0118">Viral capsid assembly</keyword>
<evidence type="ECO:0000256" key="9">
    <source>
        <dbReference type="ARBA" id="ARBA00022950"/>
    </source>
</evidence>
<feature type="chain" id="PRO_5023265484" description="Protease cofactor" evidence="16">
    <location>
        <begin position="297"/>
        <end position="307"/>
    </location>
</feature>
<dbReference type="InterPro" id="IPR004243">
    <property type="entry name" value="McpVI"/>
</dbReference>
<comment type="domain">
    <text evidence="16">Late-budding domains (L domains) are short sequence motifs essential for viral particle release. They can occur individually or in close proximity within structural proteins. They interacts with sorting cellular proteins of the multivesicular body (MVB) pathway. Most of these proteins are class E vacuolar protein sorting factors belonging to ESCRT-I, ESCRT-II or ESCRT-III complexes. Minor capsid protein 6 contains one L domain: a PPXY motif which binds to the WW domains of HECT (homologous to E6-AP C-terminus) E3 ubiquitin ligases, like NEDD4. In adenoviruses, this motif seems to play a role in microtubule-dependent intracellular trafficking toward the nucleus during virus entry into host cell and in suppression of DAXX-mediated repression of the immediate early E1A promoter.</text>
</comment>
<dbReference type="GO" id="GO:0046729">
    <property type="term" value="C:viral procapsid"/>
    <property type="evidence" value="ECO:0007669"/>
    <property type="project" value="UniProtKB-UniRule"/>
</dbReference>
<keyword evidence="3 16" id="KW-0945">Host-virus interaction</keyword>
<feature type="site" description="Cleavage; by viral protease" evidence="16">
    <location>
        <begin position="296"/>
        <end position="297"/>
    </location>
</feature>
<comment type="domain">
    <text evidence="16">N-terminal amphipathic alpha-helix domain is essential for the membrane lytic activity.</text>
</comment>
<keyword evidence="7 16" id="KW-0946">Virion</keyword>
<proteinExistence type="evidence at transcript level"/>
<dbReference type="GO" id="GO:0042025">
    <property type="term" value="C:host cell nucleus"/>
    <property type="evidence" value="ECO:0007669"/>
    <property type="project" value="UniProtKB-SubCell"/>
</dbReference>
<dbReference type="Pfam" id="PF02993">
    <property type="entry name" value="MCPVI"/>
    <property type="match status" value="1"/>
</dbReference>
<comment type="caution">
    <text evidence="16">Lacks conserved residue(s) required for the propagation of feature annotation.</text>
</comment>
<feature type="short sequence motif" description="Nuclear export signal" evidence="16">
    <location>
        <begin position="288"/>
        <end position="299"/>
    </location>
</feature>
<evidence type="ECO:0000256" key="16">
    <source>
        <dbReference type="HAMAP-Rule" id="MF_04048"/>
    </source>
</evidence>
<keyword evidence="5 16" id="KW-1188">Viral release from host cell</keyword>
<keyword evidence="14 16" id="KW-1035">Host cytoplasm</keyword>
<feature type="chain" id="PRO_5023265483" description="Pre-protein VI" evidence="16">
    <location>
        <begin position="1"/>
        <end position="308"/>
    </location>
</feature>
<keyword evidence="6 16" id="KW-0832">Ubl conjugation</keyword>
<dbReference type="GO" id="GO:0043657">
    <property type="term" value="C:host cell"/>
    <property type="evidence" value="ECO:0007669"/>
    <property type="project" value="GOC"/>
</dbReference>
<keyword evidence="2 16" id="KW-1048">Host nucleus</keyword>
<comment type="subunit">
    <molecule>Protease cofactor</molecule>
    <text evidence="16">Heterodimer with the viral protease; disulfide-linked. Interacts with the viral protease.</text>
</comment>
<comment type="miscellaneous">
    <text evidence="16">All late proteins expressed from the major late promoter are produced by alternative splicing and alternative polyadenylation of the same gene giving rise to non-overlapping ORFs. A leader sequence is present in the N-terminus of all these mRNAs and is recognized by the viral shutoff protein to provide expression although conventional translation via ribosome scanning from the cap has been shut off in the host cell.</text>
</comment>
<comment type="function">
    <text evidence="16">Protease cofactor: Cofactor that activates the viral protease. Binds to viral protease in a 1:1 ratio.</text>
</comment>
<feature type="modified residue" description="Phosphothreonine; by host" evidence="16">
    <location>
        <position position="195"/>
    </location>
</feature>
<keyword evidence="4 16" id="KW-1162">Viral penetration into host cytoplasm</keyword>
<dbReference type="Proteomes" id="UP000147978">
    <property type="component" value="Segment"/>
</dbReference>
<comment type="similarity">
    <text evidence="16">Belongs to the adenoviridae protein VI family.</text>
</comment>
<evidence type="ECO:0000256" key="6">
    <source>
        <dbReference type="ARBA" id="ARBA00022843"/>
    </source>
</evidence>
<dbReference type="GO" id="GO:0039664">
    <property type="term" value="P:lysis of host organelle involved in viral entry into host cell"/>
    <property type="evidence" value="ECO:0007669"/>
    <property type="project" value="UniProtKB-UniRule"/>
</dbReference>
<evidence type="ECO:0000256" key="5">
    <source>
        <dbReference type="ARBA" id="ARBA00022612"/>
    </source>
</evidence>
<organism evidence="17 18">
    <name type="scientific">Simian mastadenovirus C</name>
    <dbReference type="NCBI Taxonomy" id="1962300"/>
    <lineage>
        <taxon>Viruses</taxon>
        <taxon>Varidnaviria</taxon>
        <taxon>Bamfordvirae</taxon>
        <taxon>Preplasmiviricota</taxon>
        <taxon>Polisuviricotina</taxon>
        <taxon>Pharingeaviricetes</taxon>
        <taxon>Rowavirales</taxon>
        <taxon>Adenoviridae</taxon>
        <taxon>Mastadenovirus</taxon>
        <taxon>Mastadenovirus cynocephali</taxon>
    </lineage>
</organism>
<evidence type="ECO:0000256" key="3">
    <source>
        <dbReference type="ARBA" id="ARBA00022581"/>
    </source>
</evidence>
<evidence type="ECO:0000256" key="4">
    <source>
        <dbReference type="ARBA" id="ARBA00022595"/>
    </source>
</evidence>
<comment type="PTM">
    <text evidence="16">Protease cofactor: Contains the major nuclear import and export signals. Proteolytically removed during virion maturation. The processing of the C-terminus turns the precursor into a mature viral structural protein and abrogates its ability to promote hexon import and act as a potential chaperone protein.</text>
</comment>
<accession>M9Z2N7</accession>
<feature type="short sequence motif" description="Nuclear export signal" evidence="16">
    <location>
        <begin position="106"/>
        <end position="115"/>
    </location>
</feature>
<gene>
    <name evidence="16" type="primary">L3</name>
</gene>
<feature type="region of interest" description="Involved in endosomal membrane lysis" evidence="16">
    <location>
        <begin position="75"/>
        <end position="92"/>
    </location>
</feature>
<comment type="function">
    <text evidence="16">Pre-protein VI: During virus assembly, promotes hexon trimers nuclear import through nuclear pore complexes via an importin alpha/beta-dependent mechanism. By analogy to herpesviruses capsid assembly, might act as a chaperone to promote the formation of the icosahedral capsid.</text>
</comment>
<comment type="induction">
    <text evidence="16">Expressed in the late phase of the viral replicative cycle.</text>
</comment>
<dbReference type="GO" id="GO:0019076">
    <property type="term" value="P:viral release from host cell"/>
    <property type="evidence" value="ECO:0007669"/>
    <property type="project" value="UniProtKB-UniRule"/>
</dbReference>
<reference evidence="17 18" key="1">
    <citation type="journal article" date="2013" name="MBio">
        <title>A novel adenovirus species associated with an acute respiratory outbreak in a baboon colony and evidence of coincident human infection.</title>
        <authorList>
            <person name="Chiu C.Y."/>
            <person name="Yagi S."/>
            <person name="Lu X."/>
            <person name="Yu G."/>
            <person name="Chen E.C."/>
            <person name="Liu M."/>
            <person name="Dick E.J.Jr."/>
            <person name="Carey K.D."/>
            <person name="Erdman D.D."/>
            <person name="Leland M.M."/>
            <person name="Patterson J.L."/>
        </authorList>
    </citation>
    <scope>NUCLEOTIDE SEQUENCE [LARGE SCALE GENOMIC DNA]</scope>
    <source>
        <strain evidence="17">BaAdV-3</strain>
    </source>
</reference>
<dbReference type="GO" id="GO:0019028">
    <property type="term" value="C:viral capsid"/>
    <property type="evidence" value="ECO:0007669"/>
    <property type="project" value="UniProtKB-UniRule"/>
</dbReference>
<evidence type="ECO:0000256" key="13">
    <source>
        <dbReference type="ARBA" id="ARBA00023157"/>
    </source>
</evidence>
<keyword evidence="15 16" id="KW-1160">Virus entry into host cell</keyword>
<feature type="short sequence motif" description="PPXY motif" evidence="16">
    <location>
        <begin position="200"/>
        <end position="203"/>
    </location>
</feature>
<comment type="subcellular location">
    <molecule>Pre-protein VI</molecule>
    <subcellularLocation>
        <location evidence="16">Host nucleus</location>
    </subcellularLocation>
    <subcellularLocation>
        <location evidence="16">Host cytoplasm</location>
    </subcellularLocation>
    <text evidence="16">Shuttles between host cytoplasm and nucleus.</text>
</comment>
<feature type="region of interest" description="Interaction with hexon protein" evidence="16">
    <location>
        <begin position="87"/>
        <end position="113"/>
    </location>
</feature>